<sequence>MAAFNVVQFEEKDGSSVAIVHREWLTPRKTEVFWPPHKRSASFYKCLRDGETVQSDWKLYKIKKIFYSCGTFVCRKLMAVFTDKFKYCLAQAQLTIHDNDY</sequence>
<reference evidence="1" key="1">
    <citation type="journal article" date="2016" name="Sci. Rep.">
        <title>Molecular characterization of firefly nuptial gifts: a multi-omics approach sheds light on postcopulatory sexual selection.</title>
        <authorList>
            <person name="Al-Wathiqui N."/>
            <person name="Fallon T.R."/>
            <person name="South A."/>
            <person name="Weng J.K."/>
            <person name="Lewis S.M."/>
        </authorList>
    </citation>
    <scope>NUCLEOTIDE SEQUENCE</scope>
</reference>
<name>A0A1Y1K2F3_PHOPY</name>
<protein>
    <submittedName>
        <fullName evidence="1">Uncharacterized protein</fullName>
    </submittedName>
</protein>
<dbReference type="AlphaFoldDB" id="A0A1Y1K2F3"/>
<proteinExistence type="predicted"/>
<organism evidence="1">
    <name type="scientific">Photinus pyralis</name>
    <name type="common">Common eastern firefly</name>
    <name type="synonym">Lampyris pyralis</name>
    <dbReference type="NCBI Taxonomy" id="7054"/>
    <lineage>
        <taxon>Eukaryota</taxon>
        <taxon>Metazoa</taxon>
        <taxon>Ecdysozoa</taxon>
        <taxon>Arthropoda</taxon>
        <taxon>Hexapoda</taxon>
        <taxon>Insecta</taxon>
        <taxon>Pterygota</taxon>
        <taxon>Neoptera</taxon>
        <taxon>Endopterygota</taxon>
        <taxon>Coleoptera</taxon>
        <taxon>Polyphaga</taxon>
        <taxon>Elateriformia</taxon>
        <taxon>Elateroidea</taxon>
        <taxon>Lampyridae</taxon>
        <taxon>Lampyrinae</taxon>
        <taxon>Photinus</taxon>
    </lineage>
</organism>
<dbReference type="EMBL" id="GEZM01096679">
    <property type="protein sequence ID" value="JAV54678.1"/>
    <property type="molecule type" value="Transcribed_RNA"/>
</dbReference>
<evidence type="ECO:0000313" key="1">
    <source>
        <dbReference type="EMBL" id="JAV54678.1"/>
    </source>
</evidence>
<accession>A0A1Y1K2F3</accession>